<dbReference type="Gene3D" id="3.30.530.20">
    <property type="match status" value="1"/>
</dbReference>
<dbReference type="CDD" id="cd08897">
    <property type="entry name" value="SRPBCC_CalC_Aha1-like_4"/>
    <property type="match status" value="1"/>
</dbReference>
<sequence length="135" mass="15073">MNITVETVVNAPVEKVWSAYTTPNDIKQWNAASEDWHTTESTVELRVGGAFSSRMEAKDGSFGFDFSGTYTKIVPNELIEYSFGDRSALVEFVSGATGVTVRVTFEAESENSVEDQRQGWQAILDNFARYVEARQ</sequence>
<accession>A0ABT5YAJ3</accession>
<evidence type="ECO:0000259" key="2">
    <source>
        <dbReference type="Pfam" id="PF08327"/>
    </source>
</evidence>
<feature type="domain" description="Activator of Hsp90 ATPase homologue 1/2-like C-terminal" evidence="2">
    <location>
        <begin position="10"/>
        <end position="132"/>
    </location>
</feature>
<dbReference type="RefSeq" id="WP_275706269.1">
    <property type="nucleotide sequence ID" value="NZ_JANCMW010000006.1"/>
</dbReference>
<dbReference type="Proteomes" id="UP001143391">
    <property type="component" value="Unassembled WGS sequence"/>
</dbReference>
<dbReference type="InterPro" id="IPR013538">
    <property type="entry name" value="ASHA1/2-like_C"/>
</dbReference>
<dbReference type="SUPFAM" id="SSF55961">
    <property type="entry name" value="Bet v1-like"/>
    <property type="match status" value="1"/>
</dbReference>
<gene>
    <name evidence="3" type="ORF">NLU14_10730</name>
</gene>
<keyword evidence="4" id="KW-1185">Reference proteome</keyword>
<dbReference type="EMBL" id="JANCMW010000006">
    <property type="protein sequence ID" value="MDF0750704.1"/>
    <property type="molecule type" value="Genomic_DNA"/>
</dbReference>
<organism evidence="3 4">
    <name type="scientific">Marinobacter iranensis</name>
    <dbReference type="NCBI Taxonomy" id="2962607"/>
    <lineage>
        <taxon>Bacteria</taxon>
        <taxon>Pseudomonadati</taxon>
        <taxon>Pseudomonadota</taxon>
        <taxon>Gammaproteobacteria</taxon>
        <taxon>Pseudomonadales</taxon>
        <taxon>Marinobacteraceae</taxon>
        <taxon>Marinobacter</taxon>
    </lineage>
</organism>
<dbReference type="InterPro" id="IPR023393">
    <property type="entry name" value="START-like_dom_sf"/>
</dbReference>
<protein>
    <submittedName>
        <fullName evidence="3">SRPBCC family protein</fullName>
    </submittedName>
</protein>
<evidence type="ECO:0000313" key="3">
    <source>
        <dbReference type="EMBL" id="MDF0750704.1"/>
    </source>
</evidence>
<reference evidence="3" key="1">
    <citation type="submission" date="2022-07" db="EMBL/GenBank/DDBJ databases">
        <title>Marinobacter iranensis a new bacterium isolate from a hipersaline lake in Iran.</title>
        <authorList>
            <person name="Mohammad A.M.A."/>
            <person name="Cristina S.-P."/>
            <person name="Antonio V."/>
        </authorList>
    </citation>
    <scope>NUCLEOTIDE SEQUENCE</scope>
    <source>
        <strain evidence="3">71-i</strain>
    </source>
</reference>
<evidence type="ECO:0000313" key="4">
    <source>
        <dbReference type="Proteomes" id="UP001143391"/>
    </source>
</evidence>
<proteinExistence type="inferred from homology"/>
<comment type="caution">
    <text evidence="3">The sequence shown here is derived from an EMBL/GenBank/DDBJ whole genome shotgun (WGS) entry which is preliminary data.</text>
</comment>
<name>A0ABT5YAJ3_9GAMM</name>
<evidence type="ECO:0000256" key="1">
    <source>
        <dbReference type="ARBA" id="ARBA00006817"/>
    </source>
</evidence>
<dbReference type="Pfam" id="PF08327">
    <property type="entry name" value="AHSA1"/>
    <property type="match status" value="1"/>
</dbReference>
<comment type="similarity">
    <text evidence="1">Belongs to the AHA1 family.</text>
</comment>